<keyword evidence="5 7" id="KW-1133">Transmembrane helix</keyword>
<dbReference type="CDD" id="cd06261">
    <property type="entry name" value="TM_PBP2"/>
    <property type="match status" value="1"/>
</dbReference>
<dbReference type="Proteomes" id="UP001341820">
    <property type="component" value="Unassembled WGS sequence"/>
</dbReference>
<evidence type="ECO:0000256" key="4">
    <source>
        <dbReference type="ARBA" id="ARBA00022692"/>
    </source>
</evidence>
<dbReference type="NCBIfam" id="NF045476">
    <property type="entry name" value="Opp4C"/>
    <property type="match status" value="1"/>
</dbReference>
<accession>A0ABU6NJN2</accession>
<comment type="subcellular location">
    <subcellularLocation>
        <location evidence="1 7">Cell membrane</location>
        <topology evidence="1 7">Multi-pass membrane protein</topology>
    </subcellularLocation>
</comment>
<dbReference type="PANTHER" id="PTHR43386">
    <property type="entry name" value="OLIGOPEPTIDE TRANSPORT SYSTEM PERMEASE PROTEIN APPC"/>
    <property type="match status" value="1"/>
</dbReference>
<keyword evidence="4 7" id="KW-0812">Transmembrane</keyword>
<dbReference type="Gene3D" id="1.10.3720.10">
    <property type="entry name" value="MetI-like"/>
    <property type="match status" value="1"/>
</dbReference>
<feature type="transmembrane region" description="Helical" evidence="7">
    <location>
        <begin position="218"/>
        <end position="247"/>
    </location>
</feature>
<dbReference type="Pfam" id="PF00528">
    <property type="entry name" value="BPD_transp_1"/>
    <property type="match status" value="1"/>
</dbReference>
<dbReference type="SUPFAM" id="SSF161098">
    <property type="entry name" value="MetI-like"/>
    <property type="match status" value="1"/>
</dbReference>
<feature type="transmembrane region" description="Helical" evidence="7">
    <location>
        <begin position="102"/>
        <end position="130"/>
    </location>
</feature>
<dbReference type="InterPro" id="IPR050366">
    <property type="entry name" value="BP-dependent_transpt_permease"/>
</dbReference>
<evidence type="ECO:0000313" key="9">
    <source>
        <dbReference type="EMBL" id="MED4127440.1"/>
    </source>
</evidence>
<evidence type="ECO:0000256" key="3">
    <source>
        <dbReference type="ARBA" id="ARBA00022475"/>
    </source>
</evidence>
<feature type="transmembrane region" description="Helical" evidence="7">
    <location>
        <begin position="165"/>
        <end position="183"/>
    </location>
</feature>
<dbReference type="PANTHER" id="PTHR43386:SF1">
    <property type="entry name" value="D,D-DIPEPTIDE TRANSPORT SYSTEM PERMEASE PROTEIN DDPC-RELATED"/>
    <property type="match status" value="1"/>
</dbReference>
<dbReference type="EMBL" id="JAROAS010000006">
    <property type="protein sequence ID" value="MED4127440.1"/>
    <property type="molecule type" value="Genomic_DNA"/>
</dbReference>
<comment type="similarity">
    <text evidence="7">Belongs to the binding-protein-dependent transport system permease family.</text>
</comment>
<evidence type="ECO:0000256" key="7">
    <source>
        <dbReference type="RuleBase" id="RU363032"/>
    </source>
</evidence>
<dbReference type="PROSITE" id="PS50928">
    <property type="entry name" value="ABC_TM1"/>
    <property type="match status" value="1"/>
</dbReference>
<evidence type="ECO:0000256" key="6">
    <source>
        <dbReference type="ARBA" id="ARBA00023136"/>
    </source>
</evidence>
<keyword evidence="10" id="KW-1185">Reference proteome</keyword>
<sequence length="303" mass="33314">MEPRLNETPDIAPTLPNLTEEKSVSPTRLAFRRFRKNKLAIVGIVFLSIMIVIAIFADVIATHDPTASQLTKIEARADSENWLGTDGSGRDNFSRLVYGARISLTVGFFAMLFTVLIGGTLGSIAGYYGGKVDSLIMRMTDIVLIFPFILLFMTIVAILERTTVPIFIMVIAITSWPQICRILRGTFMSIREKEYVLSARSIGCSDARIIRKHFLPNAVGPIIVSATIIMATMIVAESALSFIGFGIPQPTPTWGNMLTEAQSVRLLRNNPEAWLPPGLCILFTVLAINFIGDGLRDAFDSKA</sequence>
<feature type="domain" description="ABC transmembrane type-1" evidence="8">
    <location>
        <begin position="100"/>
        <end position="292"/>
    </location>
</feature>
<keyword evidence="3" id="KW-1003">Cell membrane</keyword>
<dbReference type="InterPro" id="IPR035906">
    <property type="entry name" value="MetI-like_sf"/>
</dbReference>
<evidence type="ECO:0000259" key="8">
    <source>
        <dbReference type="PROSITE" id="PS50928"/>
    </source>
</evidence>
<evidence type="ECO:0000256" key="5">
    <source>
        <dbReference type="ARBA" id="ARBA00022989"/>
    </source>
</evidence>
<evidence type="ECO:0000313" key="10">
    <source>
        <dbReference type="Proteomes" id="UP001341820"/>
    </source>
</evidence>
<keyword evidence="6 7" id="KW-0472">Membrane</keyword>
<feature type="transmembrane region" description="Helical" evidence="7">
    <location>
        <begin position="39"/>
        <end position="61"/>
    </location>
</feature>
<organism evidence="9 10">
    <name type="scientific">Shouchella miscanthi</name>
    <dbReference type="NCBI Taxonomy" id="2598861"/>
    <lineage>
        <taxon>Bacteria</taxon>
        <taxon>Bacillati</taxon>
        <taxon>Bacillota</taxon>
        <taxon>Bacilli</taxon>
        <taxon>Bacillales</taxon>
        <taxon>Bacillaceae</taxon>
        <taxon>Shouchella</taxon>
    </lineage>
</organism>
<dbReference type="RefSeq" id="WP_035398754.1">
    <property type="nucleotide sequence ID" value="NZ_CP042163.1"/>
</dbReference>
<comment type="caution">
    <text evidence="9">The sequence shown here is derived from an EMBL/GenBank/DDBJ whole genome shotgun (WGS) entry which is preliminary data.</text>
</comment>
<feature type="transmembrane region" description="Helical" evidence="7">
    <location>
        <begin position="273"/>
        <end position="292"/>
    </location>
</feature>
<dbReference type="InterPro" id="IPR025966">
    <property type="entry name" value="OppC_N"/>
</dbReference>
<name>A0ABU6NJN2_9BACI</name>
<keyword evidence="2 7" id="KW-0813">Transport</keyword>
<gene>
    <name evidence="9" type="ORF">P5F74_04730</name>
</gene>
<feature type="transmembrane region" description="Helical" evidence="7">
    <location>
        <begin position="142"/>
        <end position="159"/>
    </location>
</feature>
<dbReference type="InterPro" id="IPR000515">
    <property type="entry name" value="MetI-like"/>
</dbReference>
<dbReference type="Pfam" id="PF12911">
    <property type="entry name" value="OppC_N"/>
    <property type="match status" value="1"/>
</dbReference>
<dbReference type="InterPro" id="IPR053523">
    <property type="entry name" value="Oligopeptide_permease_AppC"/>
</dbReference>
<protein>
    <submittedName>
        <fullName evidence="9">ABC transporter permease</fullName>
    </submittedName>
</protein>
<evidence type="ECO:0000256" key="1">
    <source>
        <dbReference type="ARBA" id="ARBA00004651"/>
    </source>
</evidence>
<reference evidence="9 10" key="1">
    <citation type="submission" date="2023-03" db="EMBL/GenBank/DDBJ databases">
        <title>Bacillus Genome Sequencing.</title>
        <authorList>
            <person name="Dunlap C."/>
        </authorList>
    </citation>
    <scope>NUCLEOTIDE SEQUENCE [LARGE SCALE GENOMIC DNA]</scope>
    <source>
        <strain evidence="9 10">B-4107</strain>
    </source>
</reference>
<evidence type="ECO:0000256" key="2">
    <source>
        <dbReference type="ARBA" id="ARBA00022448"/>
    </source>
</evidence>
<proteinExistence type="inferred from homology"/>